<organism evidence="2 3">
    <name type="scientific">Allacma fusca</name>
    <dbReference type="NCBI Taxonomy" id="39272"/>
    <lineage>
        <taxon>Eukaryota</taxon>
        <taxon>Metazoa</taxon>
        <taxon>Ecdysozoa</taxon>
        <taxon>Arthropoda</taxon>
        <taxon>Hexapoda</taxon>
        <taxon>Collembola</taxon>
        <taxon>Symphypleona</taxon>
        <taxon>Sminthuridae</taxon>
        <taxon>Allacma</taxon>
    </lineage>
</organism>
<keyword evidence="3" id="KW-1185">Reference proteome</keyword>
<proteinExistence type="predicted"/>
<dbReference type="OrthoDB" id="5575at2759"/>
<sequence>AITPDFDWDEKLHGSSVAFWIIVEDVDSEVILHHEHFVLKQRFRSD</sequence>
<feature type="non-terminal residue" evidence="2">
    <location>
        <position position="1"/>
    </location>
</feature>
<dbReference type="AlphaFoldDB" id="A0A8J2JDC4"/>
<feature type="domain" description="SEC63" evidence="1">
    <location>
        <begin position="2"/>
        <end position="42"/>
    </location>
</feature>
<feature type="non-terminal residue" evidence="2">
    <location>
        <position position="46"/>
    </location>
</feature>
<evidence type="ECO:0000313" key="2">
    <source>
        <dbReference type="EMBL" id="CAG7714145.1"/>
    </source>
</evidence>
<dbReference type="Proteomes" id="UP000708208">
    <property type="component" value="Unassembled WGS sequence"/>
</dbReference>
<evidence type="ECO:0000259" key="1">
    <source>
        <dbReference type="Pfam" id="PF02889"/>
    </source>
</evidence>
<dbReference type="InterPro" id="IPR004179">
    <property type="entry name" value="Sec63-dom"/>
</dbReference>
<name>A0A8J2JDC4_9HEXA</name>
<comment type="caution">
    <text evidence="2">The sequence shown here is derived from an EMBL/GenBank/DDBJ whole genome shotgun (WGS) entry which is preliminary data.</text>
</comment>
<reference evidence="2" key="1">
    <citation type="submission" date="2021-06" db="EMBL/GenBank/DDBJ databases">
        <authorList>
            <person name="Hodson N. C."/>
            <person name="Mongue J. A."/>
            <person name="Jaron S. K."/>
        </authorList>
    </citation>
    <scope>NUCLEOTIDE SEQUENCE</scope>
</reference>
<dbReference type="Pfam" id="PF02889">
    <property type="entry name" value="Sec63"/>
    <property type="match status" value="1"/>
</dbReference>
<evidence type="ECO:0000313" key="3">
    <source>
        <dbReference type="Proteomes" id="UP000708208"/>
    </source>
</evidence>
<accession>A0A8J2JDC4</accession>
<gene>
    <name evidence="2" type="ORF">AFUS01_LOCUS5297</name>
</gene>
<protein>
    <recommendedName>
        <fullName evidence="1">SEC63 domain-containing protein</fullName>
    </recommendedName>
</protein>
<dbReference type="EMBL" id="CAJVCH010033654">
    <property type="protein sequence ID" value="CAG7714145.1"/>
    <property type="molecule type" value="Genomic_DNA"/>
</dbReference>